<reference evidence="2" key="1">
    <citation type="submission" date="2020-11" db="EMBL/GenBank/DDBJ databases">
        <title>Sequencing the genomes of 1000 actinobacteria strains.</title>
        <authorList>
            <person name="Klenk H.-P."/>
        </authorList>
    </citation>
    <scope>NUCLEOTIDE SEQUENCE</scope>
    <source>
        <strain evidence="2">DSM 45356</strain>
    </source>
</reference>
<comment type="caution">
    <text evidence="2">The sequence shown here is derived from an EMBL/GenBank/DDBJ whole genome shotgun (WGS) entry which is preliminary data.</text>
</comment>
<evidence type="ECO:0000256" key="1">
    <source>
        <dbReference type="SAM" id="MobiDB-lite"/>
    </source>
</evidence>
<gene>
    <name evidence="2" type="ORF">IW245_001914</name>
</gene>
<accession>A0A8J7KF44</accession>
<organism evidence="2 3">
    <name type="scientific">Longispora fulva</name>
    <dbReference type="NCBI Taxonomy" id="619741"/>
    <lineage>
        <taxon>Bacteria</taxon>
        <taxon>Bacillati</taxon>
        <taxon>Actinomycetota</taxon>
        <taxon>Actinomycetes</taxon>
        <taxon>Micromonosporales</taxon>
        <taxon>Micromonosporaceae</taxon>
        <taxon>Longispora</taxon>
    </lineage>
</organism>
<evidence type="ECO:0000313" key="2">
    <source>
        <dbReference type="EMBL" id="MBG6135720.1"/>
    </source>
</evidence>
<sequence length="273" mass="30459">MSATEWHPANGARLARQWLAACGVVQGDDGLWHGLGTDAATGVTVGRVWTATELAHDPPEQPDHLAVLDDLDSLRLSLGLLDLLDDYAEAMYIRLNFLDKPELWGTVWQAYRYRLEAPEPADVVEYSLWVDWFEDRTTVETAFEAVLAGDVRDAEERGRIGDFASGGWRRRAQRVLIRSGPVPWRLKHPVYTALAEVPELRHALFRGVLHSYHDYFGDLEPAAGLDLLTHLGLPPDTEHLAPLLTVLRAGHTGHHRQGSEHAWDEAVPSSSMT</sequence>
<keyword evidence="3" id="KW-1185">Reference proteome</keyword>
<dbReference type="RefSeq" id="WP_197002790.1">
    <property type="nucleotide sequence ID" value="NZ_BONS01000002.1"/>
</dbReference>
<dbReference type="AlphaFoldDB" id="A0A8J7KF44"/>
<dbReference type="Proteomes" id="UP000622552">
    <property type="component" value="Unassembled WGS sequence"/>
</dbReference>
<feature type="region of interest" description="Disordered" evidence="1">
    <location>
        <begin position="254"/>
        <end position="273"/>
    </location>
</feature>
<dbReference type="EMBL" id="JADOUF010000001">
    <property type="protein sequence ID" value="MBG6135720.1"/>
    <property type="molecule type" value="Genomic_DNA"/>
</dbReference>
<name>A0A8J7KF44_9ACTN</name>
<proteinExistence type="predicted"/>
<evidence type="ECO:0000313" key="3">
    <source>
        <dbReference type="Proteomes" id="UP000622552"/>
    </source>
</evidence>
<protein>
    <submittedName>
        <fullName evidence="2">Uncharacterized protein</fullName>
    </submittedName>
</protein>